<sequence>MGLGKLVKTAIKLAPIIYPIARKVLADKKSTPTKSPKR</sequence>
<protein>
    <submittedName>
        <fullName evidence="1">Uncharacterized protein</fullName>
    </submittedName>
</protein>
<dbReference type="EMBL" id="UXAV01000023">
    <property type="protein sequence ID" value="VDC22661.1"/>
    <property type="molecule type" value="Genomic_DNA"/>
</dbReference>
<dbReference type="RefSeq" id="WP_238988139.1">
    <property type="nucleotide sequence ID" value="NZ_UXAV01000023.1"/>
</dbReference>
<keyword evidence="2" id="KW-1185">Reference proteome</keyword>
<gene>
    <name evidence="1" type="ORF">FILTAD_00830</name>
</gene>
<accession>A0A3P5WTN6</accession>
<dbReference type="Proteomes" id="UP000270468">
    <property type="component" value="Unassembled WGS sequence"/>
</dbReference>
<evidence type="ECO:0000313" key="1">
    <source>
        <dbReference type="EMBL" id="VDC22661.1"/>
    </source>
</evidence>
<organism evidence="1 2">
    <name type="scientific">Filibacter tadaridae</name>
    <dbReference type="NCBI Taxonomy" id="2483811"/>
    <lineage>
        <taxon>Bacteria</taxon>
        <taxon>Bacillati</taxon>
        <taxon>Bacillota</taxon>
        <taxon>Bacilli</taxon>
        <taxon>Bacillales</taxon>
        <taxon>Caryophanaceae</taxon>
        <taxon>Filibacter</taxon>
    </lineage>
</organism>
<dbReference type="AlphaFoldDB" id="A0A3P5WTN6"/>
<proteinExistence type="predicted"/>
<reference evidence="1 2" key="1">
    <citation type="submission" date="2018-11" db="EMBL/GenBank/DDBJ databases">
        <authorList>
            <person name="Criscuolo A."/>
        </authorList>
    </citation>
    <scope>NUCLEOTIDE SEQUENCE [LARGE SCALE GENOMIC DNA]</scope>
    <source>
        <strain evidence="1">ATB-66</strain>
    </source>
</reference>
<evidence type="ECO:0000313" key="2">
    <source>
        <dbReference type="Proteomes" id="UP000270468"/>
    </source>
</evidence>
<name>A0A3P5WTN6_9BACL</name>